<evidence type="ECO:0000256" key="2">
    <source>
        <dbReference type="ARBA" id="ARBA00004435"/>
    </source>
</evidence>
<evidence type="ECO:0000256" key="18">
    <source>
        <dbReference type="PROSITE-ProRule" id="PRU00192"/>
    </source>
</evidence>
<dbReference type="OrthoDB" id="5340910at2759"/>
<feature type="compositionally biased region" description="Acidic residues" evidence="19">
    <location>
        <begin position="233"/>
        <end position="253"/>
    </location>
</feature>
<dbReference type="InterPro" id="IPR036028">
    <property type="entry name" value="SH3-like_dom_sf"/>
</dbReference>
<evidence type="ECO:0000256" key="15">
    <source>
        <dbReference type="ARBA" id="ARBA00023273"/>
    </source>
</evidence>
<evidence type="ECO:0000256" key="7">
    <source>
        <dbReference type="ARBA" id="ARBA00022553"/>
    </source>
</evidence>
<dbReference type="PANTHER" id="PTHR15176:SF1">
    <property type="entry name" value="NEPHROCYSTIN-1"/>
    <property type="match status" value="1"/>
</dbReference>
<dbReference type="PROSITE" id="PS50002">
    <property type="entry name" value="SH3"/>
    <property type="match status" value="1"/>
</dbReference>
<evidence type="ECO:0000256" key="13">
    <source>
        <dbReference type="ARBA" id="ARBA00023069"/>
    </source>
</evidence>
<dbReference type="FunFam" id="2.30.30.40:FF:000171">
    <property type="entry name" value="Nephrocystin 1"/>
    <property type="match status" value="1"/>
</dbReference>
<evidence type="ECO:0000256" key="19">
    <source>
        <dbReference type="SAM" id="MobiDB-lite"/>
    </source>
</evidence>
<comment type="subcellular location">
    <subcellularLocation>
        <location evidence="3">Cell junction</location>
        <location evidence="3">Adherens junction</location>
    </subcellularLocation>
    <subcellularLocation>
        <location evidence="2">Cell junction</location>
        <location evidence="2">Tight junction</location>
    </subcellularLocation>
    <subcellularLocation>
        <location evidence="1">Cytoplasm</location>
        <location evidence="1">Cytoskeleton</location>
        <location evidence="1">Cilium axoneme</location>
    </subcellularLocation>
</comment>
<dbReference type="GeneID" id="114594805"/>
<dbReference type="SUPFAM" id="SSF50044">
    <property type="entry name" value="SH3-domain"/>
    <property type="match status" value="1"/>
</dbReference>
<evidence type="ECO:0000256" key="17">
    <source>
        <dbReference type="ARBA" id="ARBA00073391"/>
    </source>
</evidence>
<dbReference type="OMA" id="CYLIALM"/>
<dbReference type="Gene3D" id="2.30.30.40">
    <property type="entry name" value="SH3 Domains"/>
    <property type="match status" value="1"/>
</dbReference>
<dbReference type="CDD" id="cd11770">
    <property type="entry name" value="SH3_Nephrocystin"/>
    <property type="match status" value="1"/>
</dbReference>
<dbReference type="GO" id="GO:0007283">
    <property type="term" value="P:spermatogenesis"/>
    <property type="evidence" value="ECO:0007669"/>
    <property type="project" value="UniProtKB-KW"/>
</dbReference>
<evidence type="ECO:0000256" key="3">
    <source>
        <dbReference type="ARBA" id="ARBA00004536"/>
    </source>
</evidence>
<dbReference type="GO" id="GO:0005923">
    <property type="term" value="C:bicellular tight junction"/>
    <property type="evidence" value="ECO:0007669"/>
    <property type="project" value="UniProtKB-SubCell"/>
</dbReference>
<keyword evidence="9" id="KW-0970">Cilium biogenesis/degradation</keyword>
<dbReference type="Pfam" id="PF00018">
    <property type="entry name" value="SH3_1"/>
    <property type="match status" value="1"/>
</dbReference>
<comment type="similarity">
    <text evidence="16">Belongs to the nephrocystin-1 family.</text>
</comment>
<dbReference type="CTD" id="4867"/>
<dbReference type="InterPro" id="IPR039687">
    <property type="entry name" value="NPHP1"/>
</dbReference>
<dbReference type="Ensembl" id="ENSPMRT00000037413.1">
    <property type="protein sequence ID" value="ENSPMRP00000035286.1"/>
    <property type="gene ID" value="ENSPMRG00000022836.1"/>
</dbReference>
<feature type="domain" description="SH3" evidence="20">
    <location>
        <begin position="174"/>
        <end position="234"/>
    </location>
</feature>
<reference evidence="21" key="2">
    <citation type="submission" date="2025-08" db="UniProtKB">
        <authorList>
            <consortium name="Ensembl"/>
        </authorList>
    </citation>
    <scope>IDENTIFICATION</scope>
</reference>
<feature type="region of interest" description="Disordered" evidence="19">
    <location>
        <begin position="64"/>
        <end position="90"/>
    </location>
</feature>
<dbReference type="RefSeq" id="XP_028580773.1">
    <property type="nucleotide sequence ID" value="XM_028724940.1"/>
</dbReference>
<keyword evidence="7" id="KW-0597">Phosphoprotein</keyword>
<evidence type="ECO:0000256" key="10">
    <source>
        <dbReference type="ARBA" id="ARBA00022871"/>
    </source>
</evidence>
<evidence type="ECO:0000256" key="11">
    <source>
        <dbReference type="ARBA" id="ARBA00022949"/>
    </source>
</evidence>
<evidence type="ECO:0000256" key="9">
    <source>
        <dbReference type="ARBA" id="ARBA00022794"/>
    </source>
</evidence>
<dbReference type="SMART" id="SM00326">
    <property type="entry name" value="SH3"/>
    <property type="match status" value="1"/>
</dbReference>
<proteinExistence type="inferred from homology"/>
<keyword evidence="22" id="KW-1185">Reference proteome</keyword>
<dbReference type="PANTHER" id="PTHR15176">
    <property type="entry name" value="NEPHROCYSTIN"/>
    <property type="match status" value="1"/>
</dbReference>
<evidence type="ECO:0000256" key="12">
    <source>
        <dbReference type="ARBA" id="ARBA00023054"/>
    </source>
</evidence>
<feature type="region of interest" description="Disordered" evidence="19">
    <location>
        <begin position="105"/>
        <end position="172"/>
    </location>
</feature>
<evidence type="ECO:0000256" key="5">
    <source>
        <dbReference type="ARBA" id="ARBA00022443"/>
    </source>
</evidence>
<keyword evidence="15" id="KW-0966">Cell projection</keyword>
<sequence>MTGRRGRTGPLQSALRRGRELREQVNALLQESKEAGALDAGKKQSLSQRCLELKKSVDENISSLQNLKKSDEPAPVGNYNQRKEEEGEKLLMLSEQLDKLTAIFSREDVTKDSSINTKRKGSPKALQENEESEEEDEEEEEEEEEDDDEEEESTQDDGDDEEDGEDEDKLGDDSAIKNFITLGDFSAQQEGDLTFKKGEVLLILEKKPDGWWLAKNSKGERGLVPKTYLMVKDEEEGQEPSEEETEEDIEVADETGGGANILKRTDSHWSAVKKAITENNTLDALTTMGAVPAGFRPSTLAQLLEEGVQFRASYFLQPELTPSNLSFRDLVWNPEKGTIQSRPTRLSLIVTLWNCKEIPFPGMSIQVLSRHVRLCLFDGNRILSNIHTVRATWQPKNPKTWTFSPRVTGILPCLLDGDCFIRSNSPSPDIGILFELGITYIRNSTGERGELSCGWAFLKLFDSSGLPVSSKTYELLLNGGTPYEKGVEVDPSILRRASGSVFHNMITLRKQPQLLVKLRSLSTNSRAILNLLPEVLIGSMSYIHLLLFYRQILGDVLLRDRPNVQNADLIGNPVLATFPKLMEQPDLMDALRSAWAEKESTLKRSEKRDREFLKSVFVLVYHDSVFPLLQSVFLPEYKWAEEESEGTRWRMIADFLKKNRERDGALSSLLSSEGLHKAFDVAEIAYDFLGEARKNNPLV</sequence>
<dbReference type="GO" id="GO:0030154">
    <property type="term" value="P:cell differentiation"/>
    <property type="evidence" value="ECO:0007669"/>
    <property type="project" value="UniProtKB-KW"/>
</dbReference>
<dbReference type="Proteomes" id="UP000472272">
    <property type="component" value="Chromosome 3"/>
</dbReference>
<evidence type="ECO:0000256" key="6">
    <source>
        <dbReference type="ARBA" id="ARBA00022490"/>
    </source>
</evidence>
<keyword evidence="6" id="KW-0963">Cytoplasm</keyword>
<dbReference type="KEGG" id="pmua:114594805"/>
<evidence type="ECO:0000256" key="16">
    <source>
        <dbReference type="ARBA" id="ARBA00060725"/>
    </source>
</evidence>
<name>A0A670KEJ0_PODMU</name>
<dbReference type="GO" id="GO:0005930">
    <property type="term" value="C:axoneme"/>
    <property type="evidence" value="ECO:0007669"/>
    <property type="project" value="UniProtKB-SubCell"/>
</dbReference>
<keyword evidence="8" id="KW-0221">Differentiation</keyword>
<evidence type="ECO:0000256" key="14">
    <source>
        <dbReference type="ARBA" id="ARBA00023212"/>
    </source>
</evidence>
<feature type="region of interest" description="Disordered" evidence="19">
    <location>
        <begin position="233"/>
        <end position="257"/>
    </location>
</feature>
<dbReference type="GeneTree" id="ENSGT00390000007701"/>
<evidence type="ECO:0000313" key="21">
    <source>
        <dbReference type="Ensembl" id="ENSPMRP00000035286.1"/>
    </source>
</evidence>
<dbReference type="GO" id="GO:0030030">
    <property type="term" value="P:cell projection organization"/>
    <property type="evidence" value="ECO:0007669"/>
    <property type="project" value="UniProtKB-KW"/>
</dbReference>
<keyword evidence="12" id="KW-0175">Coiled coil</keyword>
<organism evidence="21 22">
    <name type="scientific">Podarcis muralis</name>
    <name type="common">Wall lizard</name>
    <name type="synonym">Lacerta muralis</name>
    <dbReference type="NCBI Taxonomy" id="64176"/>
    <lineage>
        <taxon>Eukaryota</taxon>
        <taxon>Metazoa</taxon>
        <taxon>Chordata</taxon>
        <taxon>Craniata</taxon>
        <taxon>Vertebrata</taxon>
        <taxon>Euteleostomi</taxon>
        <taxon>Lepidosauria</taxon>
        <taxon>Squamata</taxon>
        <taxon>Bifurcata</taxon>
        <taxon>Unidentata</taxon>
        <taxon>Episquamata</taxon>
        <taxon>Laterata</taxon>
        <taxon>Lacertibaenia</taxon>
        <taxon>Lacertidae</taxon>
        <taxon>Podarcis</taxon>
    </lineage>
</organism>
<evidence type="ECO:0000256" key="1">
    <source>
        <dbReference type="ARBA" id="ARBA00004430"/>
    </source>
</evidence>
<keyword evidence="11" id="KW-0965">Cell junction</keyword>
<gene>
    <name evidence="21" type="primary">NPHP1</name>
</gene>
<dbReference type="InterPro" id="IPR001452">
    <property type="entry name" value="SH3_domain"/>
</dbReference>
<evidence type="ECO:0000259" key="20">
    <source>
        <dbReference type="PROSITE" id="PS50002"/>
    </source>
</evidence>
<feature type="compositionally biased region" description="Acidic residues" evidence="19">
    <location>
        <begin position="128"/>
        <end position="170"/>
    </location>
</feature>
<reference evidence="21 22" key="1">
    <citation type="journal article" date="2019" name="Proc. Natl. Acad. Sci. U.S.A.">
        <title>Regulatory changes in pterin and carotenoid genes underlie balanced color polymorphisms in the wall lizard.</title>
        <authorList>
            <person name="Andrade P."/>
            <person name="Pinho C."/>
            <person name="Perez I de Lanuza G."/>
            <person name="Afonso S."/>
            <person name="Brejcha J."/>
            <person name="Rubin C.J."/>
            <person name="Wallerman O."/>
            <person name="Pereira P."/>
            <person name="Sabatino S.J."/>
            <person name="Bellati A."/>
            <person name="Pellitteri-Rosa D."/>
            <person name="Bosakova Z."/>
            <person name="Bunikis I."/>
            <person name="Carretero M.A."/>
            <person name="Feiner N."/>
            <person name="Marsik P."/>
            <person name="Pauperio F."/>
            <person name="Salvi D."/>
            <person name="Soler L."/>
            <person name="While G.M."/>
            <person name="Uller T."/>
            <person name="Font E."/>
            <person name="Andersson L."/>
            <person name="Carneiro M."/>
        </authorList>
    </citation>
    <scope>NUCLEOTIDE SEQUENCE</scope>
</reference>
<keyword evidence="4" id="KW-0796">Tight junction</keyword>
<reference evidence="21" key="3">
    <citation type="submission" date="2025-09" db="UniProtKB">
        <authorList>
            <consortium name="Ensembl"/>
        </authorList>
    </citation>
    <scope>IDENTIFICATION</scope>
</reference>
<evidence type="ECO:0000256" key="4">
    <source>
        <dbReference type="ARBA" id="ARBA00022427"/>
    </source>
</evidence>
<keyword evidence="14" id="KW-0206">Cytoskeleton</keyword>
<keyword evidence="5 18" id="KW-0728">SH3 domain</keyword>
<dbReference type="GO" id="GO:0031514">
    <property type="term" value="C:motile cilium"/>
    <property type="evidence" value="ECO:0007669"/>
    <property type="project" value="Ensembl"/>
</dbReference>
<protein>
    <recommendedName>
        <fullName evidence="17">Nephrocystin-1</fullName>
    </recommendedName>
</protein>
<dbReference type="GO" id="GO:1903348">
    <property type="term" value="P:positive regulation of bicellular tight junction assembly"/>
    <property type="evidence" value="ECO:0007669"/>
    <property type="project" value="Ensembl"/>
</dbReference>
<keyword evidence="10" id="KW-0744">Spermatogenesis</keyword>
<dbReference type="GO" id="GO:0090251">
    <property type="term" value="P:protein localization involved in establishment of planar polarity"/>
    <property type="evidence" value="ECO:0007669"/>
    <property type="project" value="TreeGrafter"/>
</dbReference>
<evidence type="ECO:0000256" key="8">
    <source>
        <dbReference type="ARBA" id="ARBA00022782"/>
    </source>
</evidence>
<keyword evidence="13" id="KW-0969">Cilium</keyword>
<dbReference type="InterPro" id="IPR030642">
    <property type="entry name" value="NPHP1_SH3"/>
</dbReference>
<evidence type="ECO:0000313" key="22">
    <source>
        <dbReference type="Proteomes" id="UP000472272"/>
    </source>
</evidence>
<accession>A0A670KEJ0</accession>
<dbReference type="AlphaFoldDB" id="A0A670KEJ0"/>
<dbReference type="GO" id="GO:0005912">
    <property type="term" value="C:adherens junction"/>
    <property type="evidence" value="ECO:0007669"/>
    <property type="project" value="UniProtKB-SubCell"/>
</dbReference>